<dbReference type="InterPro" id="IPR000152">
    <property type="entry name" value="EGF-type_Asp/Asn_hydroxyl_site"/>
</dbReference>
<dbReference type="InterPro" id="IPR001881">
    <property type="entry name" value="EGF-like_Ca-bd_dom"/>
</dbReference>
<accession>A0ABV2AUJ0</accession>
<name>A0ABV2AUJ0_9EUKA</name>
<evidence type="ECO:0000256" key="3">
    <source>
        <dbReference type="PROSITE-ProRule" id="PRU00076"/>
    </source>
</evidence>
<dbReference type="InterPro" id="IPR049883">
    <property type="entry name" value="NOTCH1_EGF-like"/>
</dbReference>
<dbReference type="InterPro" id="IPR000742">
    <property type="entry name" value="EGF"/>
</dbReference>
<dbReference type="PROSITE" id="PS01186">
    <property type="entry name" value="EGF_2"/>
    <property type="match status" value="1"/>
</dbReference>
<dbReference type="PROSITE" id="PS50026">
    <property type="entry name" value="EGF_3"/>
    <property type="match status" value="1"/>
</dbReference>
<evidence type="ECO:0000313" key="5">
    <source>
        <dbReference type="EMBL" id="MES1923096.1"/>
    </source>
</evidence>
<dbReference type="CDD" id="cd00054">
    <property type="entry name" value="EGF_CA"/>
    <property type="match status" value="1"/>
</dbReference>
<keyword evidence="6" id="KW-1185">Reference proteome</keyword>
<reference evidence="5 6" key="1">
    <citation type="journal article" date="2024" name="BMC Biol.">
        <title>Comparative genomics of Ascetosporea gives new insight into the evolutionary basis for animal parasitism in Rhizaria.</title>
        <authorList>
            <person name="Hiltunen Thoren M."/>
            <person name="Onut-Brannstrom I."/>
            <person name="Alfjorden A."/>
            <person name="Peckova H."/>
            <person name="Swords F."/>
            <person name="Hooper C."/>
            <person name="Holzer A.S."/>
            <person name="Bass D."/>
            <person name="Burki F."/>
        </authorList>
    </citation>
    <scope>NUCLEOTIDE SEQUENCE [LARGE SCALE GENOMIC DNA]</scope>
    <source>
        <strain evidence="5">20-A016</strain>
    </source>
</reference>
<dbReference type="SMART" id="SM00179">
    <property type="entry name" value="EGF_CA"/>
    <property type="match status" value="1"/>
</dbReference>
<dbReference type="PROSITE" id="PS00010">
    <property type="entry name" value="ASX_HYDROXYL"/>
    <property type="match status" value="1"/>
</dbReference>
<comment type="caution">
    <text evidence="5">The sequence shown here is derived from an EMBL/GenBank/DDBJ whole genome shotgun (WGS) entry which is preliminary data.</text>
</comment>
<dbReference type="SMART" id="SM00181">
    <property type="entry name" value="EGF"/>
    <property type="match status" value="1"/>
</dbReference>
<dbReference type="Gene3D" id="2.10.25.10">
    <property type="entry name" value="Laminin"/>
    <property type="match status" value="1"/>
</dbReference>
<gene>
    <name evidence="5" type="ORF">MHBO_004635</name>
</gene>
<dbReference type="PROSITE" id="PS01187">
    <property type="entry name" value="EGF_CA"/>
    <property type="match status" value="1"/>
</dbReference>
<sequence length="109" mass="11895">MFLFHLACENGFYGMNCSDECSCSALNTDFCNKVTGLCNCKEGWNETNCTVDVDECSNADACPENSNCINSNGSYACICQVGYVLADDKCIGNMHNISFSSKNVSFVYL</sequence>
<dbReference type="Proteomes" id="UP001439008">
    <property type="component" value="Unassembled WGS sequence"/>
</dbReference>
<protein>
    <recommendedName>
        <fullName evidence="4">EGF-like domain-containing protein</fullName>
    </recommendedName>
</protein>
<evidence type="ECO:0000256" key="2">
    <source>
        <dbReference type="ARBA" id="ARBA00023157"/>
    </source>
</evidence>
<proteinExistence type="predicted"/>
<dbReference type="SUPFAM" id="SSF57196">
    <property type="entry name" value="EGF/Laminin"/>
    <property type="match status" value="1"/>
</dbReference>
<comment type="caution">
    <text evidence="3">Lacks conserved residue(s) required for the propagation of feature annotation.</text>
</comment>
<evidence type="ECO:0000313" key="6">
    <source>
        <dbReference type="Proteomes" id="UP001439008"/>
    </source>
</evidence>
<evidence type="ECO:0000259" key="4">
    <source>
        <dbReference type="PROSITE" id="PS50026"/>
    </source>
</evidence>
<dbReference type="InterPro" id="IPR018097">
    <property type="entry name" value="EGF_Ca-bd_CS"/>
</dbReference>
<organism evidence="5 6">
    <name type="scientific">Bonamia ostreae</name>
    <dbReference type="NCBI Taxonomy" id="126728"/>
    <lineage>
        <taxon>Eukaryota</taxon>
        <taxon>Sar</taxon>
        <taxon>Rhizaria</taxon>
        <taxon>Endomyxa</taxon>
        <taxon>Ascetosporea</taxon>
        <taxon>Haplosporida</taxon>
        <taxon>Bonamia</taxon>
    </lineage>
</organism>
<dbReference type="EMBL" id="JBDODL010004646">
    <property type="protein sequence ID" value="MES1923096.1"/>
    <property type="molecule type" value="Genomic_DNA"/>
</dbReference>
<keyword evidence="2" id="KW-1015">Disulfide bond</keyword>
<keyword evidence="1 3" id="KW-0245">EGF-like domain</keyword>
<feature type="domain" description="EGF-like" evidence="4">
    <location>
        <begin position="52"/>
        <end position="91"/>
    </location>
</feature>
<dbReference type="Gene3D" id="2.170.300.10">
    <property type="entry name" value="Tie2 ligand-binding domain superfamily"/>
    <property type="match status" value="1"/>
</dbReference>
<evidence type="ECO:0000256" key="1">
    <source>
        <dbReference type="ARBA" id="ARBA00022536"/>
    </source>
</evidence>
<dbReference type="Pfam" id="PF07645">
    <property type="entry name" value="EGF_CA"/>
    <property type="match status" value="1"/>
</dbReference>